<dbReference type="PROSITE" id="PS51257">
    <property type="entry name" value="PROKAR_LIPOPROTEIN"/>
    <property type="match status" value="1"/>
</dbReference>
<proteinExistence type="predicted"/>
<keyword evidence="2" id="KW-1185">Reference proteome</keyword>
<organism evidence="1 2">
    <name type="scientific">Mucilaginibacter segetis</name>
    <dbReference type="NCBI Taxonomy" id="2793071"/>
    <lineage>
        <taxon>Bacteria</taxon>
        <taxon>Pseudomonadati</taxon>
        <taxon>Bacteroidota</taxon>
        <taxon>Sphingobacteriia</taxon>
        <taxon>Sphingobacteriales</taxon>
        <taxon>Sphingobacteriaceae</taxon>
        <taxon>Mucilaginibacter</taxon>
    </lineage>
</organism>
<dbReference type="Proteomes" id="UP000613193">
    <property type="component" value="Unassembled WGS sequence"/>
</dbReference>
<evidence type="ECO:0000313" key="1">
    <source>
        <dbReference type="EMBL" id="MBK0380978.1"/>
    </source>
</evidence>
<gene>
    <name evidence="1" type="ORF">I5M19_16755</name>
</gene>
<evidence type="ECO:0000313" key="2">
    <source>
        <dbReference type="Proteomes" id="UP000613193"/>
    </source>
</evidence>
<accession>A0A934UNN2</accession>
<reference evidence="1" key="1">
    <citation type="submission" date="2020-12" db="EMBL/GenBank/DDBJ databases">
        <title>Bacterial novel species Mucilaginibacter sp. SD-g isolated from soil.</title>
        <authorList>
            <person name="Jung H.-Y."/>
        </authorList>
    </citation>
    <scope>NUCLEOTIDE SEQUENCE</scope>
    <source>
        <strain evidence="1">SD-g</strain>
    </source>
</reference>
<evidence type="ECO:0008006" key="3">
    <source>
        <dbReference type="Google" id="ProtNLM"/>
    </source>
</evidence>
<dbReference type="RefSeq" id="WP_200067507.1">
    <property type="nucleotide sequence ID" value="NZ_JAEHFW010000003.1"/>
</dbReference>
<dbReference type="EMBL" id="JAEHFW010000003">
    <property type="protein sequence ID" value="MBK0380978.1"/>
    <property type="molecule type" value="Genomic_DNA"/>
</dbReference>
<comment type="caution">
    <text evidence="1">The sequence shown here is derived from an EMBL/GenBank/DDBJ whole genome shotgun (WGS) entry which is preliminary data.</text>
</comment>
<dbReference type="AlphaFoldDB" id="A0A934UNN2"/>
<protein>
    <recommendedName>
        <fullName evidence="3">Lipoprotein</fullName>
    </recommendedName>
</protein>
<sequence>MKRYLYILVLGLASCAGNNKDNSSDTDTLALTNVKQDTSLTKQLSTPAQNMEYCFIRTEGTSNQDTTAIHLVINADKVSGDMLWLPKEKDSRKGTLLGKINGNKIDAVWTFMQEGMKDTLSVDFKLSAQQLVQKPFTLNTATGRQQTNENADYSISYNMDNCEKFRTY</sequence>
<name>A0A934UNN2_9SPHI</name>